<name>A0A6J4R0K5_9ACTN</name>
<organism evidence="1">
    <name type="scientific">uncultured Rubrobacteraceae bacterium</name>
    <dbReference type="NCBI Taxonomy" id="349277"/>
    <lineage>
        <taxon>Bacteria</taxon>
        <taxon>Bacillati</taxon>
        <taxon>Actinomycetota</taxon>
        <taxon>Rubrobacteria</taxon>
        <taxon>Rubrobacterales</taxon>
        <taxon>Rubrobacteraceae</taxon>
        <taxon>environmental samples</taxon>
    </lineage>
</organism>
<evidence type="ECO:0000313" key="1">
    <source>
        <dbReference type="EMBL" id="CAA9459221.1"/>
    </source>
</evidence>
<gene>
    <name evidence="1" type="ORF">AVDCRST_MAG02-1859</name>
</gene>
<protein>
    <submittedName>
        <fullName evidence="1">Uncharacterized protein</fullName>
    </submittedName>
</protein>
<proteinExistence type="predicted"/>
<dbReference type="AlphaFoldDB" id="A0A6J4R0K5"/>
<accession>A0A6J4R0K5</accession>
<sequence length="158" mass="17290">MWVKRARMLHDPGSPLRFPNRKGPPVPALPPYIIEPTWEQLAVLLPDREANHPLGCHRPNVPGRLVFEKLVQVLVFGCAYEWIEAGVIDALRKMTLDAYDRIVGPEPSELAVDCCITKAPCGVVGRADLRLAGALAQVGEGPREAAGDGGSDDLRRHE</sequence>
<dbReference type="EMBL" id="CADCVH010000066">
    <property type="protein sequence ID" value="CAA9459221.1"/>
    <property type="molecule type" value="Genomic_DNA"/>
</dbReference>
<reference evidence="1" key="1">
    <citation type="submission" date="2020-02" db="EMBL/GenBank/DDBJ databases">
        <authorList>
            <person name="Meier V. D."/>
        </authorList>
    </citation>
    <scope>NUCLEOTIDE SEQUENCE</scope>
    <source>
        <strain evidence="1">AVDCRST_MAG02</strain>
    </source>
</reference>